<dbReference type="GO" id="GO:0004222">
    <property type="term" value="F:metalloendopeptidase activity"/>
    <property type="evidence" value="ECO:0007669"/>
    <property type="project" value="InterPro"/>
</dbReference>
<dbReference type="STRING" id="105231.A0A1Y1IQ09"/>
<keyword evidence="3" id="KW-1185">Reference proteome</keyword>
<proteinExistence type="predicted"/>
<dbReference type="Gene3D" id="1.20.58.760">
    <property type="entry name" value="Peptidase M41"/>
    <property type="match status" value="1"/>
</dbReference>
<organism evidence="2 3">
    <name type="scientific">Klebsormidium nitens</name>
    <name type="common">Green alga</name>
    <name type="synonym">Ulothrix nitens</name>
    <dbReference type="NCBI Taxonomy" id="105231"/>
    <lineage>
        <taxon>Eukaryota</taxon>
        <taxon>Viridiplantae</taxon>
        <taxon>Streptophyta</taxon>
        <taxon>Klebsormidiophyceae</taxon>
        <taxon>Klebsormidiales</taxon>
        <taxon>Klebsormidiaceae</taxon>
        <taxon>Klebsormidium</taxon>
    </lineage>
</organism>
<protein>
    <recommendedName>
        <fullName evidence="4">Stress regulated protein</fullName>
    </recommendedName>
</protein>
<feature type="region of interest" description="Disordered" evidence="1">
    <location>
        <begin position="1"/>
        <end position="61"/>
    </location>
</feature>
<gene>
    <name evidence="2" type="ORF">KFL_006160020</name>
</gene>
<feature type="compositionally biased region" description="Basic and acidic residues" evidence="1">
    <location>
        <begin position="48"/>
        <end position="61"/>
    </location>
</feature>
<evidence type="ECO:0000313" key="3">
    <source>
        <dbReference type="Proteomes" id="UP000054558"/>
    </source>
</evidence>
<dbReference type="PANTHER" id="PTHR33471:SF1">
    <property type="entry name" value="OS01G0382700 PROTEIN"/>
    <property type="match status" value="1"/>
</dbReference>
<reference evidence="2 3" key="1">
    <citation type="journal article" date="2014" name="Nat. Commun.">
        <title>Klebsormidium flaccidum genome reveals primary factors for plant terrestrial adaptation.</title>
        <authorList>
            <person name="Hori K."/>
            <person name="Maruyama F."/>
            <person name="Fujisawa T."/>
            <person name="Togashi T."/>
            <person name="Yamamoto N."/>
            <person name="Seo M."/>
            <person name="Sato S."/>
            <person name="Yamada T."/>
            <person name="Mori H."/>
            <person name="Tajima N."/>
            <person name="Moriyama T."/>
            <person name="Ikeuchi M."/>
            <person name="Watanabe M."/>
            <person name="Wada H."/>
            <person name="Kobayashi K."/>
            <person name="Saito M."/>
            <person name="Masuda T."/>
            <person name="Sasaki-Sekimoto Y."/>
            <person name="Mashiguchi K."/>
            <person name="Awai K."/>
            <person name="Shimojima M."/>
            <person name="Masuda S."/>
            <person name="Iwai M."/>
            <person name="Nobusawa T."/>
            <person name="Narise T."/>
            <person name="Kondo S."/>
            <person name="Saito H."/>
            <person name="Sato R."/>
            <person name="Murakawa M."/>
            <person name="Ihara Y."/>
            <person name="Oshima-Yamada Y."/>
            <person name="Ohtaka K."/>
            <person name="Satoh M."/>
            <person name="Sonobe K."/>
            <person name="Ishii M."/>
            <person name="Ohtani R."/>
            <person name="Kanamori-Sato M."/>
            <person name="Honoki R."/>
            <person name="Miyazaki D."/>
            <person name="Mochizuki H."/>
            <person name="Umetsu J."/>
            <person name="Higashi K."/>
            <person name="Shibata D."/>
            <person name="Kamiya Y."/>
            <person name="Sato N."/>
            <person name="Nakamura Y."/>
            <person name="Tabata S."/>
            <person name="Ida S."/>
            <person name="Kurokawa K."/>
            <person name="Ohta H."/>
        </authorList>
    </citation>
    <scope>NUCLEOTIDE SEQUENCE [LARGE SCALE GENOMIC DNA]</scope>
    <source>
        <strain evidence="2 3">NIES-2285</strain>
    </source>
</reference>
<dbReference type="FunFam" id="1.20.58.760:FF:000009">
    <property type="entry name" value="Translation initiation factor 3 subunit I"/>
    <property type="match status" value="1"/>
</dbReference>
<dbReference type="PANTHER" id="PTHR33471">
    <property type="entry name" value="ATP-DEPENDENT ZINC METALLOPROTEASE-RELATED"/>
    <property type="match status" value="1"/>
</dbReference>
<dbReference type="InterPro" id="IPR037219">
    <property type="entry name" value="Peptidase_M41-like"/>
</dbReference>
<dbReference type="AlphaFoldDB" id="A0A1Y1IQ09"/>
<dbReference type="OMA" id="NRFACVA"/>
<dbReference type="Proteomes" id="UP000054558">
    <property type="component" value="Unassembled WGS sequence"/>
</dbReference>
<evidence type="ECO:0000256" key="1">
    <source>
        <dbReference type="SAM" id="MobiDB-lite"/>
    </source>
</evidence>
<feature type="compositionally biased region" description="Polar residues" evidence="1">
    <location>
        <begin position="38"/>
        <end position="47"/>
    </location>
</feature>
<name>A0A1Y1IQ09_KLENI</name>
<dbReference type="EMBL" id="DF237565">
    <property type="protein sequence ID" value="GAQ90228.1"/>
    <property type="molecule type" value="Genomic_DNA"/>
</dbReference>
<dbReference type="GO" id="GO:0006508">
    <property type="term" value="P:proteolysis"/>
    <property type="evidence" value="ECO:0007669"/>
    <property type="project" value="InterPro"/>
</dbReference>
<dbReference type="OrthoDB" id="66620at2759"/>
<feature type="compositionally biased region" description="Gly residues" evidence="1">
    <location>
        <begin position="1"/>
        <end position="14"/>
    </location>
</feature>
<accession>A0A1Y1IQ09</accession>
<dbReference type="SUPFAM" id="SSF140990">
    <property type="entry name" value="FtsH protease domain-like"/>
    <property type="match status" value="1"/>
</dbReference>
<sequence>MQAGSGRGFGGGTGSRKHARRNTGEHGGWQKVLEPSRRSSAPRSTLQDAERETDVGRESEDVEKIKKGLIGRSQALKLVDKYLEGDDERSAVAVARALVGIEGGLRAFGTAQQVPQRQYTLQDLRLNKIEPVRFLSPTDSTLNKVRTSAQVALLSGIGSLYYFGHWDMTQLLGLVVGLLFVGSVDQIVNGGGGEGLILDTAGNLLSSRYRDRVSQHEAGHFLVSYLLGVLPRAYTLSSLNALTKYGALNLQAGTRFVDYDFQEEVKTGKLQSKTVDSFTCIALAGVATEYLRFDLAEGGLNDINQLDSLLRSLGFSQKKADSQIRWAVLNTVTLLRRHEKAHRALVGAMIAGKSVGECIGVIEGELKNVTDI</sequence>
<evidence type="ECO:0008006" key="4">
    <source>
        <dbReference type="Google" id="ProtNLM"/>
    </source>
</evidence>
<dbReference type="GO" id="GO:0004176">
    <property type="term" value="F:ATP-dependent peptidase activity"/>
    <property type="evidence" value="ECO:0007669"/>
    <property type="project" value="InterPro"/>
</dbReference>
<evidence type="ECO:0000313" key="2">
    <source>
        <dbReference type="EMBL" id="GAQ90228.1"/>
    </source>
</evidence>
<dbReference type="GO" id="GO:0005524">
    <property type="term" value="F:ATP binding"/>
    <property type="evidence" value="ECO:0007669"/>
    <property type="project" value="InterPro"/>
</dbReference>